<dbReference type="AlphaFoldDB" id="A0A1H8Y7J9"/>
<dbReference type="RefSeq" id="WP_091620212.1">
    <property type="nucleotide sequence ID" value="NZ_FOEF01000011.1"/>
</dbReference>
<organism evidence="2 3">
    <name type="scientific">Amycolatopsis saalfeldensis</name>
    <dbReference type="NCBI Taxonomy" id="394193"/>
    <lineage>
        <taxon>Bacteria</taxon>
        <taxon>Bacillati</taxon>
        <taxon>Actinomycetota</taxon>
        <taxon>Actinomycetes</taxon>
        <taxon>Pseudonocardiales</taxon>
        <taxon>Pseudonocardiaceae</taxon>
        <taxon>Amycolatopsis</taxon>
    </lineage>
</organism>
<reference evidence="2 3" key="1">
    <citation type="submission" date="2016-10" db="EMBL/GenBank/DDBJ databases">
        <authorList>
            <person name="de Groot N.N."/>
        </authorList>
    </citation>
    <scope>NUCLEOTIDE SEQUENCE [LARGE SCALE GENOMIC DNA]</scope>
    <source>
        <strain evidence="2 3">DSM 44993</strain>
    </source>
</reference>
<dbReference type="Proteomes" id="UP000198582">
    <property type="component" value="Unassembled WGS sequence"/>
</dbReference>
<sequence length="131" mass="14669">MTEVPGRSPSGRHRLPDRGEAPSVRPYARDRIPPRTAHQLPLETLVSTTELGRRLRRLLWEQYARVCELCASTTSVVELSAHLGLPLGTTRRLVEDLLAEGLLRAHQPVAAYDSEARTEVLDRVLDGLDRL</sequence>
<evidence type="ECO:0000313" key="3">
    <source>
        <dbReference type="Proteomes" id="UP000198582"/>
    </source>
</evidence>
<dbReference type="InterPro" id="IPR007995">
    <property type="entry name" value="DUF742"/>
</dbReference>
<protein>
    <recommendedName>
        <fullName evidence="4">DUF742 domain-containing protein</fullName>
    </recommendedName>
</protein>
<dbReference type="PANTHER" id="PTHR36221:SF1">
    <property type="entry name" value="DUF742 DOMAIN-CONTAINING PROTEIN"/>
    <property type="match status" value="1"/>
</dbReference>
<dbReference type="PANTHER" id="PTHR36221">
    <property type="entry name" value="DUF742 DOMAIN-CONTAINING PROTEIN"/>
    <property type="match status" value="1"/>
</dbReference>
<dbReference type="EMBL" id="FOEF01000011">
    <property type="protein sequence ID" value="SEP47488.1"/>
    <property type="molecule type" value="Genomic_DNA"/>
</dbReference>
<evidence type="ECO:0000313" key="2">
    <source>
        <dbReference type="EMBL" id="SEP47488.1"/>
    </source>
</evidence>
<evidence type="ECO:0008006" key="4">
    <source>
        <dbReference type="Google" id="ProtNLM"/>
    </source>
</evidence>
<feature type="region of interest" description="Disordered" evidence="1">
    <location>
        <begin position="1"/>
        <end position="33"/>
    </location>
</feature>
<dbReference type="Pfam" id="PF05331">
    <property type="entry name" value="DUF742"/>
    <property type="match status" value="1"/>
</dbReference>
<accession>A0A1H8Y7J9</accession>
<name>A0A1H8Y7J9_9PSEU</name>
<proteinExistence type="predicted"/>
<evidence type="ECO:0000256" key="1">
    <source>
        <dbReference type="SAM" id="MobiDB-lite"/>
    </source>
</evidence>
<keyword evidence="3" id="KW-1185">Reference proteome</keyword>
<dbReference type="STRING" id="394193.SAMN04489732_111141"/>
<gene>
    <name evidence="2" type="ORF">SAMN04489732_111141</name>
</gene>
<dbReference type="OrthoDB" id="4244884at2"/>